<dbReference type="PROSITE" id="PS51471">
    <property type="entry name" value="FE2OG_OXY"/>
    <property type="match status" value="1"/>
</dbReference>
<gene>
    <name evidence="8" type="ORF">EDC28_1128</name>
</gene>
<dbReference type="AlphaFoldDB" id="A0A3N1NV42"/>
<dbReference type="GO" id="GO:0016705">
    <property type="term" value="F:oxidoreductase activity, acting on paired donors, with incorporation or reduction of molecular oxygen"/>
    <property type="evidence" value="ECO:0007669"/>
    <property type="project" value="InterPro"/>
</dbReference>
<accession>A0A3N1NV42</accession>
<sequence>MINAPVPPHILNQILAKADAGDSTARHQAALLLSCAPFVAADLKAAARYQHGVALPPAVTIKTAYALEHWPEAQLIERLLATHNAEMQLLAALILDCRGQRQQALELMQGLDPQALPLLGYLLSYGTDNPATWLAKSPAQHPLVQLRQQELNAPYPAVTASHTELPAGMALMESFISPMACAYLKWICAPWLAPAQTVDPKTGKSLTHQIRTNASMTFSSGLACPFVIWLERQIAAAVGLPAQCQEGTGVLHYQPGQAFRPHFDAFDPSQGGAQHLLADGGQRATTVLIYLNEDFTGGETDFPRLNFRFRGKMGDLLTFSNLDAEGQRDELSLHQGLSTGAGVKWLLSKWIRQKPTDHGQRLHGSV</sequence>
<comment type="cofactor">
    <cofactor evidence="1">
        <name>L-ascorbate</name>
        <dbReference type="ChEBI" id="CHEBI:38290"/>
    </cofactor>
</comment>
<evidence type="ECO:0000256" key="6">
    <source>
        <dbReference type="ARBA" id="ARBA00023004"/>
    </source>
</evidence>
<dbReference type="Gene3D" id="2.60.120.620">
    <property type="entry name" value="q2cbj1_9rhob like domain"/>
    <property type="match status" value="1"/>
</dbReference>
<dbReference type="InterPro" id="IPR044862">
    <property type="entry name" value="Pro_4_hyd_alph_FE2OG_OXY"/>
</dbReference>
<proteinExistence type="predicted"/>
<protein>
    <submittedName>
        <fullName evidence="8">2-oxoglutarate-Fe(II)-dependent oxygenase superfamily protein</fullName>
    </submittedName>
</protein>
<dbReference type="PANTHER" id="PTHR10869:SF246">
    <property type="entry name" value="TRANSMEMBRANE PROLYL 4-HYDROXYLASE"/>
    <property type="match status" value="1"/>
</dbReference>
<keyword evidence="3" id="KW-0847">Vitamin C</keyword>
<comment type="caution">
    <text evidence="8">The sequence shown here is derived from an EMBL/GenBank/DDBJ whole genome shotgun (WGS) entry which is preliminary data.</text>
</comment>
<keyword evidence="4" id="KW-0223">Dioxygenase</keyword>
<dbReference type="InterPro" id="IPR045054">
    <property type="entry name" value="P4HA-like"/>
</dbReference>
<dbReference type="OrthoDB" id="269774at2"/>
<dbReference type="Proteomes" id="UP000268033">
    <property type="component" value="Unassembled WGS sequence"/>
</dbReference>
<keyword evidence="9" id="KW-1185">Reference proteome</keyword>
<dbReference type="SMART" id="SM00702">
    <property type="entry name" value="P4Hc"/>
    <property type="match status" value="1"/>
</dbReference>
<dbReference type="GO" id="GO:0051213">
    <property type="term" value="F:dioxygenase activity"/>
    <property type="evidence" value="ECO:0007669"/>
    <property type="project" value="UniProtKB-KW"/>
</dbReference>
<evidence type="ECO:0000256" key="4">
    <source>
        <dbReference type="ARBA" id="ARBA00022964"/>
    </source>
</evidence>
<dbReference type="InterPro" id="IPR005123">
    <property type="entry name" value="Oxoglu/Fe-dep_dioxygenase_dom"/>
</dbReference>
<feature type="domain" description="Fe2OG dioxygenase" evidence="7">
    <location>
        <begin position="240"/>
        <end position="353"/>
    </location>
</feature>
<dbReference type="EMBL" id="RJUL01000012">
    <property type="protein sequence ID" value="ROQ19088.1"/>
    <property type="molecule type" value="Genomic_DNA"/>
</dbReference>
<keyword evidence="2" id="KW-0479">Metal-binding</keyword>
<keyword evidence="6" id="KW-0408">Iron</keyword>
<evidence type="ECO:0000256" key="1">
    <source>
        <dbReference type="ARBA" id="ARBA00001961"/>
    </source>
</evidence>
<dbReference type="GO" id="GO:0031418">
    <property type="term" value="F:L-ascorbic acid binding"/>
    <property type="evidence" value="ECO:0007669"/>
    <property type="project" value="UniProtKB-KW"/>
</dbReference>
<evidence type="ECO:0000256" key="3">
    <source>
        <dbReference type="ARBA" id="ARBA00022896"/>
    </source>
</evidence>
<evidence type="ECO:0000313" key="9">
    <source>
        <dbReference type="Proteomes" id="UP000268033"/>
    </source>
</evidence>
<evidence type="ECO:0000259" key="7">
    <source>
        <dbReference type="PROSITE" id="PS51471"/>
    </source>
</evidence>
<dbReference type="RefSeq" id="WP_050660735.1">
    <property type="nucleotide sequence ID" value="NZ_JBLXAC010000012.1"/>
</dbReference>
<name>A0A3N1NV42_9GAMM</name>
<evidence type="ECO:0000256" key="2">
    <source>
        <dbReference type="ARBA" id="ARBA00022723"/>
    </source>
</evidence>
<evidence type="ECO:0000313" key="8">
    <source>
        <dbReference type="EMBL" id="ROQ19088.1"/>
    </source>
</evidence>
<dbReference type="Pfam" id="PF13640">
    <property type="entry name" value="2OG-FeII_Oxy_3"/>
    <property type="match status" value="1"/>
</dbReference>
<dbReference type="PANTHER" id="PTHR10869">
    <property type="entry name" value="PROLYL 4-HYDROXYLASE ALPHA SUBUNIT"/>
    <property type="match status" value="1"/>
</dbReference>
<organism evidence="8 9">
    <name type="scientific">Gallaecimonas pentaromativorans</name>
    <dbReference type="NCBI Taxonomy" id="584787"/>
    <lineage>
        <taxon>Bacteria</taxon>
        <taxon>Pseudomonadati</taxon>
        <taxon>Pseudomonadota</taxon>
        <taxon>Gammaproteobacteria</taxon>
        <taxon>Enterobacterales</taxon>
        <taxon>Gallaecimonadaceae</taxon>
        <taxon>Gallaecimonas</taxon>
    </lineage>
</organism>
<dbReference type="GO" id="GO:0005506">
    <property type="term" value="F:iron ion binding"/>
    <property type="evidence" value="ECO:0007669"/>
    <property type="project" value="InterPro"/>
</dbReference>
<dbReference type="InterPro" id="IPR006620">
    <property type="entry name" value="Pro_4_hyd_alph"/>
</dbReference>
<keyword evidence="5" id="KW-0560">Oxidoreductase</keyword>
<reference evidence="8 9" key="1">
    <citation type="submission" date="2018-11" db="EMBL/GenBank/DDBJ databases">
        <title>Genomic Encyclopedia of Type Strains, Phase IV (KMG-IV): sequencing the most valuable type-strain genomes for metagenomic binning, comparative biology and taxonomic classification.</title>
        <authorList>
            <person name="Goeker M."/>
        </authorList>
    </citation>
    <scope>NUCLEOTIDE SEQUENCE [LARGE SCALE GENOMIC DNA]</scope>
    <source>
        <strain evidence="8 9">DSM 21945</strain>
    </source>
</reference>
<dbReference type="STRING" id="584787.GCA_001247655_02201"/>
<evidence type="ECO:0000256" key="5">
    <source>
        <dbReference type="ARBA" id="ARBA00023002"/>
    </source>
</evidence>